<feature type="transmembrane region" description="Helical" evidence="1">
    <location>
        <begin position="21"/>
        <end position="44"/>
    </location>
</feature>
<evidence type="ECO:0000256" key="1">
    <source>
        <dbReference type="SAM" id="Phobius"/>
    </source>
</evidence>
<accession>A0A1V9F375</accession>
<protein>
    <submittedName>
        <fullName evidence="2">Uncharacterized protein</fullName>
    </submittedName>
</protein>
<name>A0A1V9F375_9BACT</name>
<evidence type="ECO:0000313" key="3">
    <source>
        <dbReference type="Proteomes" id="UP000192610"/>
    </source>
</evidence>
<dbReference type="STRING" id="354355.SAMN05660816_04748"/>
<proteinExistence type="predicted"/>
<keyword evidence="3" id="KW-1185">Reference proteome</keyword>
<sequence>MNNIINRVQNTTPKFFQIVRNIGLVLAAVSAAVLAAPVALPAIITNIAGYLAVAGSVMGAVSQTAVLNEEE</sequence>
<keyword evidence="1" id="KW-1133">Transmembrane helix</keyword>
<organism evidence="2 3">
    <name type="scientific">Niastella yeongjuensis</name>
    <dbReference type="NCBI Taxonomy" id="354355"/>
    <lineage>
        <taxon>Bacteria</taxon>
        <taxon>Pseudomonadati</taxon>
        <taxon>Bacteroidota</taxon>
        <taxon>Chitinophagia</taxon>
        <taxon>Chitinophagales</taxon>
        <taxon>Chitinophagaceae</taxon>
        <taxon>Niastella</taxon>
    </lineage>
</organism>
<dbReference type="EMBL" id="LVXG01000007">
    <property type="protein sequence ID" value="OQP52824.1"/>
    <property type="molecule type" value="Genomic_DNA"/>
</dbReference>
<dbReference type="AlphaFoldDB" id="A0A1V9F375"/>
<dbReference type="Proteomes" id="UP000192610">
    <property type="component" value="Unassembled WGS sequence"/>
</dbReference>
<keyword evidence="1" id="KW-0812">Transmembrane</keyword>
<keyword evidence="1" id="KW-0472">Membrane</keyword>
<comment type="caution">
    <text evidence="2">The sequence shown here is derived from an EMBL/GenBank/DDBJ whole genome shotgun (WGS) entry which is preliminary data.</text>
</comment>
<gene>
    <name evidence="2" type="ORF">A4H97_24300</name>
</gene>
<dbReference type="RefSeq" id="WP_081197919.1">
    <property type="nucleotide sequence ID" value="NZ_FOCZ01000009.1"/>
</dbReference>
<evidence type="ECO:0000313" key="2">
    <source>
        <dbReference type="EMBL" id="OQP52824.1"/>
    </source>
</evidence>
<reference evidence="3" key="1">
    <citation type="submission" date="2016-04" db="EMBL/GenBank/DDBJ databases">
        <authorList>
            <person name="Chen L."/>
            <person name="Zhuang W."/>
            <person name="Wang G."/>
        </authorList>
    </citation>
    <scope>NUCLEOTIDE SEQUENCE [LARGE SCALE GENOMIC DNA]</scope>
    <source>
        <strain evidence="3">17621</strain>
    </source>
</reference>